<keyword evidence="3" id="KW-0067">ATP-binding</keyword>
<dbReference type="GO" id="GO:0000027">
    <property type="term" value="P:ribosomal large subunit assembly"/>
    <property type="evidence" value="ECO:0007669"/>
    <property type="project" value="TreeGrafter"/>
</dbReference>
<dbReference type="Proteomes" id="UP000636888">
    <property type="component" value="Unassembled WGS sequence"/>
</dbReference>
<dbReference type="PANTHER" id="PTHR48103:SF2">
    <property type="entry name" value="MIDASIN"/>
    <property type="match status" value="1"/>
</dbReference>
<dbReference type="PANTHER" id="PTHR48103">
    <property type="entry name" value="MIDASIN-RELATED"/>
    <property type="match status" value="1"/>
</dbReference>
<sequence>MKKSITEVFGIQAPATITVDVRDNAIHAMIPRSNPDYVFRREILSDILAWMKGAAGTDPLYLVGPTGSGKSSIITQIAARLGIPLYVVSCHERMEIPELFGRFVVRSGEMEWVDGPFIQGLKDPASAWILLDEADTLDPGTFVGLNALLEGRSIIVPETGETIDPLRFGARIIYAGNTAGNGDTTGLYQSTKRQNLASMGRFMMLEVGYANAAEEDQALGKAVPEVPSPIRQKMIEVANKVRDLFRNGEIEVTFCTRTLIRWAQLATFFKAKPGINPMTYALDRALGFRAEPASRQALHELVQRIIA</sequence>
<protein>
    <submittedName>
        <fullName evidence="5">AAA family ATPase</fullName>
    </submittedName>
</protein>
<dbReference type="GO" id="GO:0016887">
    <property type="term" value="F:ATP hydrolysis activity"/>
    <property type="evidence" value="ECO:0007669"/>
    <property type="project" value="InterPro"/>
</dbReference>
<comment type="caution">
    <text evidence="5">The sequence shown here is derived from an EMBL/GenBank/DDBJ whole genome shotgun (WGS) entry which is preliminary data.</text>
</comment>
<dbReference type="AlphaFoldDB" id="A0A8J7LW70"/>
<evidence type="ECO:0000256" key="1">
    <source>
        <dbReference type="ARBA" id="ARBA00009417"/>
    </source>
</evidence>
<dbReference type="RefSeq" id="WP_199385306.1">
    <property type="nucleotide sequence ID" value="NZ_JAEMHM010000014.1"/>
</dbReference>
<gene>
    <name evidence="5" type="ORF">JFN93_16890</name>
</gene>
<dbReference type="SMART" id="SM00382">
    <property type="entry name" value="AAA"/>
    <property type="match status" value="1"/>
</dbReference>
<proteinExistence type="inferred from homology"/>
<evidence type="ECO:0000259" key="4">
    <source>
        <dbReference type="SMART" id="SM00382"/>
    </source>
</evidence>
<dbReference type="InterPro" id="IPR013615">
    <property type="entry name" value="CbbQ_C"/>
</dbReference>
<keyword evidence="6" id="KW-1185">Reference proteome</keyword>
<feature type="domain" description="AAA+ ATPase" evidence="4">
    <location>
        <begin position="56"/>
        <end position="169"/>
    </location>
</feature>
<dbReference type="InterPro" id="IPR027417">
    <property type="entry name" value="P-loop_NTPase"/>
</dbReference>
<dbReference type="Pfam" id="PF07728">
    <property type="entry name" value="AAA_5"/>
    <property type="match status" value="1"/>
</dbReference>
<comment type="similarity">
    <text evidence="1">Belongs to the CbbQ/NirQ/NorQ/GpvN family.</text>
</comment>
<dbReference type="Gene3D" id="3.40.50.300">
    <property type="entry name" value="P-loop containing nucleotide triphosphate hydrolases"/>
    <property type="match status" value="1"/>
</dbReference>
<evidence type="ECO:0000313" key="6">
    <source>
        <dbReference type="Proteomes" id="UP000636888"/>
    </source>
</evidence>
<dbReference type="Pfam" id="PF08406">
    <property type="entry name" value="CbbQ_C"/>
    <property type="match status" value="1"/>
</dbReference>
<evidence type="ECO:0000256" key="2">
    <source>
        <dbReference type="ARBA" id="ARBA00022741"/>
    </source>
</evidence>
<reference evidence="5" key="1">
    <citation type="submission" date="2020-12" db="EMBL/GenBank/DDBJ databases">
        <title>Geomonas sp. Red875, isolated from river sediment.</title>
        <authorList>
            <person name="Xu Z."/>
            <person name="Zhang Z."/>
            <person name="Masuda Y."/>
            <person name="Itoh H."/>
            <person name="Senoo K."/>
        </authorList>
    </citation>
    <scope>NUCLEOTIDE SEQUENCE</scope>
    <source>
        <strain evidence="5">Red875</strain>
    </source>
</reference>
<evidence type="ECO:0000313" key="5">
    <source>
        <dbReference type="EMBL" id="MBJ6726389.1"/>
    </source>
</evidence>
<dbReference type="SUPFAM" id="SSF52540">
    <property type="entry name" value="P-loop containing nucleoside triphosphate hydrolases"/>
    <property type="match status" value="1"/>
</dbReference>
<dbReference type="EMBL" id="JAEMHM010000014">
    <property type="protein sequence ID" value="MBJ6726389.1"/>
    <property type="molecule type" value="Genomic_DNA"/>
</dbReference>
<evidence type="ECO:0000256" key="3">
    <source>
        <dbReference type="ARBA" id="ARBA00022840"/>
    </source>
</evidence>
<dbReference type="GO" id="GO:0030687">
    <property type="term" value="C:preribosome, large subunit precursor"/>
    <property type="evidence" value="ECO:0007669"/>
    <property type="project" value="TreeGrafter"/>
</dbReference>
<accession>A0A8J7LW70</accession>
<name>A0A8J7LW70_9BACT</name>
<dbReference type="InterPro" id="IPR011704">
    <property type="entry name" value="ATPase_dyneun-rel_AAA"/>
</dbReference>
<dbReference type="InterPro" id="IPR003593">
    <property type="entry name" value="AAA+_ATPase"/>
</dbReference>
<organism evidence="5 6">
    <name type="scientific">Geomesophilobacter sediminis</name>
    <dbReference type="NCBI Taxonomy" id="2798584"/>
    <lineage>
        <taxon>Bacteria</taxon>
        <taxon>Pseudomonadati</taxon>
        <taxon>Thermodesulfobacteriota</taxon>
        <taxon>Desulfuromonadia</taxon>
        <taxon>Geobacterales</taxon>
        <taxon>Geobacteraceae</taxon>
        <taxon>Geomesophilobacter</taxon>
    </lineage>
</organism>
<dbReference type="GO" id="GO:0005524">
    <property type="term" value="F:ATP binding"/>
    <property type="evidence" value="ECO:0007669"/>
    <property type="project" value="UniProtKB-KW"/>
</dbReference>
<keyword evidence="2" id="KW-0547">Nucleotide-binding</keyword>